<name>A0ABN2PUF8_9ACTN</name>
<feature type="compositionally biased region" description="Acidic residues" evidence="1">
    <location>
        <begin position="235"/>
        <end position="254"/>
    </location>
</feature>
<feature type="compositionally biased region" description="Low complexity" evidence="1">
    <location>
        <begin position="214"/>
        <end position="233"/>
    </location>
</feature>
<evidence type="ECO:0000256" key="1">
    <source>
        <dbReference type="SAM" id="MobiDB-lite"/>
    </source>
</evidence>
<keyword evidence="4" id="KW-1185">Reference proteome</keyword>
<feature type="chain" id="PRO_5045707808" evidence="2">
    <location>
        <begin position="25"/>
        <end position="270"/>
    </location>
</feature>
<proteinExistence type="predicted"/>
<feature type="region of interest" description="Disordered" evidence="1">
    <location>
        <begin position="29"/>
        <end position="56"/>
    </location>
</feature>
<evidence type="ECO:0000313" key="4">
    <source>
        <dbReference type="Proteomes" id="UP001501303"/>
    </source>
</evidence>
<feature type="signal peptide" evidence="2">
    <location>
        <begin position="1"/>
        <end position="24"/>
    </location>
</feature>
<feature type="region of interest" description="Disordered" evidence="1">
    <location>
        <begin position="201"/>
        <end position="270"/>
    </location>
</feature>
<organism evidence="3 4">
    <name type="scientific">Streptomyces sodiiphilus</name>
    <dbReference type="NCBI Taxonomy" id="226217"/>
    <lineage>
        <taxon>Bacteria</taxon>
        <taxon>Bacillati</taxon>
        <taxon>Actinomycetota</taxon>
        <taxon>Actinomycetes</taxon>
        <taxon>Kitasatosporales</taxon>
        <taxon>Streptomycetaceae</taxon>
        <taxon>Streptomyces</taxon>
    </lineage>
</organism>
<dbReference type="Proteomes" id="UP001501303">
    <property type="component" value="Unassembled WGS sequence"/>
</dbReference>
<gene>
    <name evidence="3" type="ORF">GCM10009716_44680</name>
</gene>
<dbReference type="PROSITE" id="PS51257">
    <property type="entry name" value="PROKAR_LIPOPROTEIN"/>
    <property type="match status" value="1"/>
</dbReference>
<accession>A0ABN2PUF8</accession>
<sequence length="270" mass="27871">MDRTVSRLAVRALAWAAVPVLLVAGCSSDTGGSGTPDEQAPAPAPSQPAKYTGLPDPCSTVGADTVGEVVPEADQEGGQALNSKDTTSSGTCLWNGLDGYQFRSLTVSLKRFDSDTALGHGDERAADYLRQQVAEITGDEENSEVEDAPWGGAGDEAHTLAYTVTKSGDDDEDGQEYRQHRVVARTANVVVTVDYSGAGFEDAKTPGAEDIQEAAEAVAEEAVAAVDATAPTGEDGGETDGEDAEDAEDPDGEEADARRGEDTEGAGTDS</sequence>
<protein>
    <submittedName>
        <fullName evidence="3">DUF3558 family protein</fullName>
    </submittedName>
</protein>
<evidence type="ECO:0000256" key="2">
    <source>
        <dbReference type="SAM" id="SignalP"/>
    </source>
</evidence>
<dbReference type="RefSeq" id="WP_344265766.1">
    <property type="nucleotide sequence ID" value="NZ_BAAAMJ010000070.1"/>
</dbReference>
<reference evidence="3 4" key="1">
    <citation type="journal article" date="2019" name="Int. J. Syst. Evol. Microbiol.">
        <title>The Global Catalogue of Microorganisms (GCM) 10K type strain sequencing project: providing services to taxonomists for standard genome sequencing and annotation.</title>
        <authorList>
            <consortium name="The Broad Institute Genomics Platform"/>
            <consortium name="The Broad Institute Genome Sequencing Center for Infectious Disease"/>
            <person name="Wu L."/>
            <person name="Ma J."/>
        </authorList>
    </citation>
    <scope>NUCLEOTIDE SEQUENCE [LARGE SCALE GENOMIC DNA]</scope>
    <source>
        <strain evidence="3 4">JCM 13581</strain>
    </source>
</reference>
<keyword evidence="2" id="KW-0732">Signal</keyword>
<evidence type="ECO:0000313" key="3">
    <source>
        <dbReference type="EMBL" id="GAA1932563.1"/>
    </source>
</evidence>
<dbReference type="EMBL" id="BAAAMJ010000070">
    <property type="protein sequence ID" value="GAA1932563.1"/>
    <property type="molecule type" value="Genomic_DNA"/>
</dbReference>
<comment type="caution">
    <text evidence="3">The sequence shown here is derived from an EMBL/GenBank/DDBJ whole genome shotgun (WGS) entry which is preliminary data.</text>
</comment>